<dbReference type="InterPro" id="IPR013654">
    <property type="entry name" value="PAS_2"/>
</dbReference>
<dbReference type="Gene3D" id="3.30.450.270">
    <property type="match status" value="1"/>
</dbReference>
<dbReference type="AlphaFoldDB" id="A0A4S4NCB1"/>
<reference evidence="11 12" key="1">
    <citation type="submission" date="2019-04" db="EMBL/GenBank/DDBJ databases">
        <title>Shimia ponticola sp. nov., isolated from seawater.</title>
        <authorList>
            <person name="Kim Y.-O."/>
            <person name="Yoon J.-H."/>
        </authorList>
    </citation>
    <scope>NUCLEOTIDE SEQUENCE [LARGE SCALE GENOMIC DNA]</scope>
    <source>
        <strain evidence="11 12">MYP11</strain>
    </source>
</reference>
<keyword evidence="3 8" id="KW-0597">Phosphoprotein</keyword>
<organism evidence="11 12">
    <name type="scientific">Aliishimia ponticola</name>
    <dbReference type="NCBI Taxonomy" id="2499833"/>
    <lineage>
        <taxon>Bacteria</taxon>
        <taxon>Pseudomonadati</taxon>
        <taxon>Pseudomonadota</taxon>
        <taxon>Alphaproteobacteria</taxon>
        <taxon>Rhodobacterales</taxon>
        <taxon>Paracoccaceae</taxon>
        <taxon>Aliishimia</taxon>
    </lineage>
</organism>
<dbReference type="InterPro" id="IPR003018">
    <property type="entry name" value="GAF"/>
</dbReference>
<dbReference type="PROSITE" id="PS50110">
    <property type="entry name" value="RESPONSE_REGULATORY"/>
    <property type="match status" value="1"/>
</dbReference>
<proteinExistence type="predicted"/>
<evidence type="ECO:0000313" key="11">
    <source>
        <dbReference type="EMBL" id="THH37066.1"/>
    </source>
</evidence>
<dbReference type="GO" id="GO:0004673">
    <property type="term" value="F:protein histidine kinase activity"/>
    <property type="evidence" value="ECO:0007669"/>
    <property type="project" value="UniProtKB-EC"/>
</dbReference>
<dbReference type="GO" id="GO:0000160">
    <property type="term" value="P:phosphorelay signal transduction system"/>
    <property type="evidence" value="ECO:0007669"/>
    <property type="project" value="InterPro"/>
</dbReference>
<keyword evidence="4" id="KW-0808">Transferase</keyword>
<dbReference type="Proteomes" id="UP000306602">
    <property type="component" value="Unassembled WGS sequence"/>
</dbReference>
<evidence type="ECO:0000256" key="8">
    <source>
        <dbReference type="PROSITE-ProRule" id="PRU00169"/>
    </source>
</evidence>
<dbReference type="Pfam" id="PF08446">
    <property type="entry name" value="PAS_2"/>
    <property type="match status" value="1"/>
</dbReference>
<dbReference type="SMART" id="SM00911">
    <property type="entry name" value="HWE_HK"/>
    <property type="match status" value="1"/>
</dbReference>
<evidence type="ECO:0000256" key="2">
    <source>
        <dbReference type="ARBA" id="ARBA00012438"/>
    </source>
</evidence>
<keyword evidence="6 11" id="KW-0418">Kinase</keyword>
<dbReference type="RefSeq" id="WP_136462664.1">
    <property type="nucleotide sequence ID" value="NZ_SRKY01000002.1"/>
</dbReference>
<dbReference type="SUPFAM" id="SSF55785">
    <property type="entry name" value="PYP-like sensor domain (PAS domain)"/>
    <property type="match status" value="1"/>
</dbReference>
<protein>
    <recommendedName>
        <fullName evidence="2">histidine kinase</fullName>
        <ecNumber evidence="2">2.7.13.3</ecNumber>
    </recommendedName>
</protein>
<evidence type="ECO:0000256" key="6">
    <source>
        <dbReference type="ARBA" id="ARBA00022777"/>
    </source>
</evidence>
<dbReference type="Pfam" id="PF07536">
    <property type="entry name" value="HWE_HK"/>
    <property type="match status" value="1"/>
</dbReference>
<evidence type="ECO:0000256" key="7">
    <source>
        <dbReference type="ARBA" id="ARBA00022840"/>
    </source>
</evidence>
<dbReference type="PANTHER" id="PTHR41523:SF7">
    <property type="entry name" value="HISTIDINE KINASE"/>
    <property type="match status" value="1"/>
</dbReference>
<feature type="domain" description="Phytochrome chromophore attachment site" evidence="9">
    <location>
        <begin position="147"/>
        <end position="284"/>
    </location>
</feature>
<dbReference type="InterPro" id="IPR043150">
    <property type="entry name" value="Phytochrome_PHY_sf"/>
</dbReference>
<dbReference type="Pfam" id="PF01590">
    <property type="entry name" value="GAF"/>
    <property type="match status" value="1"/>
</dbReference>
<dbReference type="Gene3D" id="3.40.50.2300">
    <property type="match status" value="1"/>
</dbReference>
<comment type="caution">
    <text evidence="11">The sequence shown here is derived from an EMBL/GenBank/DDBJ whole genome shotgun (WGS) entry which is preliminary data.</text>
</comment>
<evidence type="ECO:0000256" key="5">
    <source>
        <dbReference type="ARBA" id="ARBA00022741"/>
    </source>
</evidence>
<evidence type="ECO:0000256" key="4">
    <source>
        <dbReference type="ARBA" id="ARBA00022679"/>
    </source>
</evidence>
<feature type="domain" description="Response regulatory" evidence="10">
    <location>
        <begin position="705"/>
        <end position="816"/>
    </location>
</feature>
<dbReference type="EC" id="2.7.13.3" evidence="2"/>
<dbReference type="SUPFAM" id="SSF52172">
    <property type="entry name" value="CheY-like"/>
    <property type="match status" value="1"/>
</dbReference>
<dbReference type="GO" id="GO:0005524">
    <property type="term" value="F:ATP binding"/>
    <property type="evidence" value="ECO:0007669"/>
    <property type="project" value="UniProtKB-KW"/>
</dbReference>
<accession>A0A4S4NCB1</accession>
<evidence type="ECO:0000256" key="1">
    <source>
        <dbReference type="ARBA" id="ARBA00000085"/>
    </source>
</evidence>
<dbReference type="EMBL" id="SRKY01000002">
    <property type="protein sequence ID" value="THH37066.1"/>
    <property type="molecule type" value="Genomic_DNA"/>
</dbReference>
<gene>
    <name evidence="11" type="ORF">E4Z66_09000</name>
</gene>
<dbReference type="InterPro" id="IPR011102">
    <property type="entry name" value="Sig_transdc_His_kinase_HWE"/>
</dbReference>
<dbReference type="InterPro" id="IPR011006">
    <property type="entry name" value="CheY-like_superfamily"/>
</dbReference>
<dbReference type="PROSITE" id="PS50046">
    <property type="entry name" value="PHYTOCHROME_2"/>
    <property type="match status" value="1"/>
</dbReference>
<dbReference type="InterPro" id="IPR016132">
    <property type="entry name" value="Phyto_chromo_attachment"/>
</dbReference>
<dbReference type="GO" id="GO:0006355">
    <property type="term" value="P:regulation of DNA-templated transcription"/>
    <property type="evidence" value="ECO:0007669"/>
    <property type="project" value="InterPro"/>
</dbReference>
<evidence type="ECO:0000259" key="10">
    <source>
        <dbReference type="PROSITE" id="PS50110"/>
    </source>
</evidence>
<dbReference type="InterPro" id="IPR035965">
    <property type="entry name" value="PAS-like_dom_sf"/>
</dbReference>
<dbReference type="InterPro" id="IPR029016">
    <property type="entry name" value="GAF-like_dom_sf"/>
</dbReference>
<dbReference type="PANTHER" id="PTHR41523">
    <property type="entry name" value="TWO-COMPONENT SYSTEM SENSOR PROTEIN"/>
    <property type="match status" value="1"/>
</dbReference>
<sequence>MCSEATAHRRDLFDDTSSRQIFGASSQSYATVFVLSSDWTVLGVSDNTFDTIKAEPESLLGQDFSDLLDSDSMHDLRSQVQVLTIDMPVLYLRNCTLLGRSERMDATVTLSGGRLAVEFEPAAEAFEPARDAIQLQRLFLRIAARGALPEVLQEAARTIRALTGFDRVSVHRILPLGFGPALACVASAPLQTEPDEAVLRAYGVQFSPNLHVLADAAQHSARSVVTQSVPDALKPFDARALSSAASGPHLCEALQRGGVAAATSVPIRVRGELWGVILCHHIHPHAPPVNQRSDLSAFAFLLGMEIERSGQVGGTELRTRLRTVRKQLLEQMDETKALGPAVLASVADIKAALPHDGLAIWADGAYLGTGSALPKVDFEAAFERLSTVDEDEIVIADTLGDIGLRSKIMRSDRTSLLAIPIGTAARAMVILTRSHSGAEQVASAWRPWEIEAARGLQAALTGARMKAIEATGVSGKLAQERQGLLIAELNHRVRNNLSLIQGLVTQTKRSACTVERYAQVLENRIQALVQAYNDLTEKGWAWLGAQEMLDRAVIAVPGSAADTTEVIGQDFKLSPSAYAVMSLVLHELRSNAVKFGALSRPSGSVTISTSMAEDGFGEIIWTEAGGPSVAYPIKRGFGCQVIEGAVRHELRGTSELMFEAGGIIARFRLPPEHVRRTRDVQTPRDRSGAGQDTSGLRPVIQIDGVALNLEDNLVISMESDHLLRAAGATSVRTCNSVDAAFEALDSGEITFALLDINLGGETSLAVAEQIWNDGIPAALATGYGGDEDLLAEYPPLPVLTKPFTLADIRQALRVFRDND</sequence>
<dbReference type="SUPFAM" id="SSF55781">
    <property type="entry name" value="GAF domain-like"/>
    <property type="match status" value="2"/>
</dbReference>
<evidence type="ECO:0000259" key="9">
    <source>
        <dbReference type="PROSITE" id="PS50046"/>
    </source>
</evidence>
<name>A0A4S4NCB1_9RHOB</name>
<comment type="catalytic activity">
    <reaction evidence="1">
        <text>ATP + protein L-histidine = ADP + protein N-phospho-L-histidine.</text>
        <dbReference type="EC" id="2.7.13.3"/>
    </reaction>
</comment>
<evidence type="ECO:0000313" key="12">
    <source>
        <dbReference type="Proteomes" id="UP000306602"/>
    </source>
</evidence>
<dbReference type="OrthoDB" id="489241at2"/>
<dbReference type="Gene3D" id="3.30.450.20">
    <property type="entry name" value="PAS domain"/>
    <property type="match status" value="1"/>
</dbReference>
<keyword evidence="12" id="KW-1185">Reference proteome</keyword>
<dbReference type="InterPro" id="IPR001789">
    <property type="entry name" value="Sig_transdc_resp-reg_receiver"/>
</dbReference>
<keyword evidence="5" id="KW-0547">Nucleotide-binding</keyword>
<dbReference type="SMART" id="SM00065">
    <property type="entry name" value="GAF"/>
    <property type="match status" value="1"/>
</dbReference>
<keyword evidence="7" id="KW-0067">ATP-binding</keyword>
<evidence type="ECO:0000256" key="3">
    <source>
        <dbReference type="ARBA" id="ARBA00022553"/>
    </source>
</evidence>
<dbReference type="Gene3D" id="3.30.450.40">
    <property type="match status" value="1"/>
</dbReference>
<feature type="modified residue" description="4-aspartylphosphate" evidence="8">
    <location>
        <position position="755"/>
    </location>
</feature>